<dbReference type="EMBL" id="JANAWD010000041">
    <property type="protein sequence ID" value="KAJ3489672.1"/>
    <property type="molecule type" value="Genomic_DNA"/>
</dbReference>
<sequence>MFPQACDLSARTDNADDQLARKILCLLLDVQPIGESRHTTDDYTDVYPGVYEGLPVDLKVMQGYGAQILDSRPFRKDVALWRTLPPSEAVHPFLGVSLVTVYQRTHICLISPKVEGETLAQHVRTLMRGSEPPYDFEIVPLIIGWVHGIAHGLLHLHSNDLVLGRLCGNTVLLSPNGHIQLLGFGSKVYDHADVVTEFTSKSDVAFLAPELLDDSSEKSVELPSFASDVWAFGCVCVELFNEGNSPYNDVGDIDIKRRVKQGCHLPHTMTIPDDIWAIAERCWDMSAKRRPSMRVLVDELTEAQKRSRGFLTSVLTSLASIPSNNADRQGVLEEVLLLARNRNLREILEFKDSNAQHAFDILHEILLDCYSGRYNLPMGTRSTLRILLVELASVADIVPRASFVSGVEITPRFKEHIKTGFAYISIGTLQARKVAIKSLRAFNWSIERFARKATKELFIESIVWKTLSHKHILPFIGIDFECFGFQPTMVSLWMENGTARKYVEQAKGQGREFRALVNKLLHQTALAVEFLHGEDIAHGDLRGGNILVDPEGNAVLTDFGIAVLYGPGDTHFSVSSHDGDPSYISPERLNPASYGDDYLERKYNRYGNLERLRTPPSLRSDIYAFGCLCVELYACEEPYGPMPRLHVARAVMNKASPKRPKRKGDEMTDVLWKLVGQCLERDDLSKRLTAKQVVEARIIDMV</sequence>
<protein>
    <recommendedName>
        <fullName evidence="1">Protein kinase domain-containing protein</fullName>
    </recommendedName>
</protein>
<feature type="domain" description="Protein kinase" evidence="1">
    <location>
        <begin position="392"/>
        <end position="699"/>
    </location>
</feature>
<dbReference type="InterPro" id="IPR011009">
    <property type="entry name" value="Kinase-like_dom_sf"/>
</dbReference>
<accession>A0AAD5V9M0</accession>
<dbReference type="GO" id="GO:0005524">
    <property type="term" value="F:ATP binding"/>
    <property type="evidence" value="ECO:0007669"/>
    <property type="project" value="InterPro"/>
</dbReference>
<dbReference type="PANTHER" id="PTHR44329">
    <property type="entry name" value="SERINE/THREONINE-PROTEIN KINASE TNNI3K-RELATED"/>
    <property type="match status" value="1"/>
</dbReference>
<gene>
    <name evidence="2" type="ORF">NLI96_g1955</name>
</gene>
<evidence type="ECO:0000313" key="3">
    <source>
        <dbReference type="Proteomes" id="UP001212997"/>
    </source>
</evidence>
<dbReference type="InterPro" id="IPR051681">
    <property type="entry name" value="Ser/Thr_Kinases-Pseudokinases"/>
</dbReference>
<dbReference type="GO" id="GO:0004674">
    <property type="term" value="F:protein serine/threonine kinase activity"/>
    <property type="evidence" value="ECO:0007669"/>
    <property type="project" value="TreeGrafter"/>
</dbReference>
<dbReference type="AlphaFoldDB" id="A0AAD5V9M0"/>
<evidence type="ECO:0000259" key="1">
    <source>
        <dbReference type="PROSITE" id="PS50011"/>
    </source>
</evidence>
<evidence type="ECO:0000313" key="2">
    <source>
        <dbReference type="EMBL" id="KAJ3489672.1"/>
    </source>
</evidence>
<dbReference type="Pfam" id="PF07714">
    <property type="entry name" value="PK_Tyr_Ser-Thr"/>
    <property type="match status" value="1"/>
</dbReference>
<keyword evidence="3" id="KW-1185">Reference proteome</keyword>
<dbReference type="PANTHER" id="PTHR44329:SF214">
    <property type="entry name" value="PROTEIN KINASE DOMAIN-CONTAINING PROTEIN"/>
    <property type="match status" value="1"/>
</dbReference>
<organism evidence="2 3">
    <name type="scientific">Meripilus lineatus</name>
    <dbReference type="NCBI Taxonomy" id="2056292"/>
    <lineage>
        <taxon>Eukaryota</taxon>
        <taxon>Fungi</taxon>
        <taxon>Dikarya</taxon>
        <taxon>Basidiomycota</taxon>
        <taxon>Agaricomycotina</taxon>
        <taxon>Agaricomycetes</taxon>
        <taxon>Polyporales</taxon>
        <taxon>Meripilaceae</taxon>
        <taxon>Meripilus</taxon>
    </lineage>
</organism>
<dbReference type="Proteomes" id="UP001212997">
    <property type="component" value="Unassembled WGS sequence"/>
</dbReference>
<dbReference type="Pfam" id="PF00069">
    <property type="entry name" value="Pkinase"/>
    <property type="match status" value="1"/>
</dbReference>
<dbReference type="InterPro" id="IPR000719">
    <property type="entry name" value="Prot_kinase_dom"/>
</dbReference>
<dbReference type="InterPro" id="IPR001245">
    <property type="entry name" value="Ser-Thr/Tyr_kinase_cat_dom"/>
</dbReference>
<name>A0AAD5V9M0_9APHY</name>
<dbReference type="PROSITE" id="PS50011">
    <property type="entry name" value="PROTEIN_KINASE_DOM"/>
    <property type="match status" value="2"/>
</dbReference>
<dbReference type="Gene3D" id="1.10.510.10">
    <property type="entry name" value="Transferase(Phosphotransferase) domain 1"/>
    <property type="match status" value="2"/>
</dbReference>
<dbReference type="SUPFAM" id="SSF56112">
    <property type="entry name" value="Protein kinase-like (PK-like)"/>
    <property type="match status" value="2"/>
</dbReference>
<comment type="caution">
    <text evidence="2">The sequence shown here is derived from an EMBL/GenBank/DDBJ whole genome shotgun (WGS) entry which is preliminary data.</text>
</comment>
<proteinExistence type="predicted"/>
<feature type="domain" description="Protein kinase" evidence="1">
    <location>
        <begin position="27"/>
        <end position="311"/>
    </location>
</feature>
<reference evidence="2" key="1">
    <citation type="submission" date="2022-07" db="EMBL/GenBank/DDBJ databases">
        <title>Genome Sequence of Physisporinus lineatus.</title>
        <authorList>
            <person name="Buettner E."/>
        </authorList>
    </citation>
    <scope>NUCLEOTIDE SEQUENCE</scope>
    <source>
        <strain evidence="2">VT162</strain>
    </source>
</reference>